<feature type="region of interest" description="Disordered" evidence="7">
    <location>
        <begin position="633"/>
        <end position="698"/>
    </location>
</feature>
<sequence>MWLSSSLSYLVAIVALSPFVSAIRLLQSTSLTECMANSNFSASLFQVTFTPDNKTLAININGISSISGNVTAEVVVTAYGFQALRQKLSPCDLKLDGLCPMQTGPIAIDTTIPISDSVVKAIPSIAFNVPDLDGQVFVYINSTDTGETIACLEANLTNSQTVHQKAVEWVVAVIAGLGLVASAITSGLGHSNTAAHVAANALSLFGFFQAQAMIGDTAVHMPPIVAAWTQNFQWSMGIIQVDFLQKIATWYQRATGGTASTLLQSLDTTSVVVQKRAFDTGMDLYRRGMNYFDRRATGTSQTVTISGIERVGFKADIESTNIFLTGLIWFVVFVALVMIGVSAFKGICELLVKYNKMPSDKFQDFRNGWKIVMRGILFRLTLIGWAQMCVLCLWELTKRDSAAEVILAILMFLSMAIVLGWAAFKVITLARRSIAMHKNPAYILYSDPACLNKWGFLYVQYRATAYYFVIPVLGYLLLKGIFIAFGQKAQVAQAVAFLVIEASFLIAVSVIRPWMDKRTNIFNISIAACNFLNAIFLLVFSDVFNQPGMVTGVMGIVFFVYNAVFALVLLILVLIASIYAIVSKNPDMRYQPMRDDRGSFIKSNVELNTELDALANTARGGGEMELKSTAYHPTYEEESHSISSGNGASINGATINHRPHDINKAPPSPIDPAVPLFPSHAPPSYEQNGYGQNGYGHEIERSRSPAQIGDFNPASALAMQNYRQQHNASPWQRGAGYDH</sequence>
<dbReference type="Proteomes" id="UP000001745">
    <property type="component" value="Unassembled WGS sequence"/>
</dbReference>
<dbReference type="InterPro" id="IPR040241">
    <property type="entry name" value="TRP_Flc/Pkd2-like"/>
</dbReference>
<dbReference type="GO" id="GO:0016020">
    <property type="term" value="C:membrane"/>
    <property type="evidence" value="ECO:0007669"/>
    <property type="project" value="UniProtKB-SubCell"/>
</dbReference>
<evidence type="ECO:0000256" key="2">
    <source>
        <dbReference type="ARBA" id="ARBA00010642"/>
    </source>
</evidence>
<organism evidence="11 12">
    <name type="scientific">Talaromyces stipitatus (strain ATCC 10500 / CBS 375.48 / QM 6759 / NRRL 1006)</name>
    <name type="common">Penicillium stipitatum</name>
    <dbReference type="NCBI Taxonomy" id="441959"/>
    <lineage>
        <taxon>Eukaryota</taxon>
        <taxon>Fungi</taxon>
        <taxon>Dikarya</taxon>
        <taxon>Ascomycota</taxon>
        <taxon>Pezizomycotina</taxon>
        <taxon>Eurotiomycetes</taxon>
        <taxon>Eurotiomycetidae</taxon>
        <taxon>Eurotiales</taxon>
        <taxon>Trichocomaceae</taxon>
        <taxon>Talaromyces</taxon>
        <taxon>Talaromyces sect. Talaromyces</taxon>
    </lineage>
</organism>
<keyword evidence="5 8" id="KW-1133">Transmembrane helix</keyword>
<dbReference type="AlphaFoldDB" id="B8MBH1"/>
<evidence type="ECO:0000313" key="12">
    <source>
        <dbReference type="Proteomes" id="UP000001745"/>
    </source>
</evidence>
<keyword evidence="6 8" id="KW-0472">Membrane</keyword>
<dbReference type="eggNOG" id="ENOG502QSVZ">
    <property type="taxonomic scope" value="Eukaryota"/>
</dbReference>
<evidence type="ECO:0000256" key="5">
    <source>
        <dbReference type="ARBA" id="ARBA00022989"/>
    </source>
</evidence>
<keyword evidence="12" id="KW-1185">Reference proteome</keyword>
<dbReference type="FunCoup" id="B8MBH1">
    <property type="interactions" value="67"/>
</dbReference>
<evidence type="ECO:0000256" key="7">
    <source>
        <dbReference type="SAM" id="MobiDB-lite"/>
    </source>
</evidence>
<dbReference type="PANTHER" id="PTHR31145">
    <property type="entry name" value="INTEGRAL MEMBRANE PROTEIN (AFU_ORTHOLOGUE AFUA_7G01610)"/>
    <property type="match status" value="1"/>
</dbReference>
<dbReference type="GO" id="GO:0055085">
    <property type="term" value="P:transmembrane transport"/>
    <property type="evidence" value="ECO:0007669"/>
    <property type="project" value="TreeGrafter"/>
</dbReference>
<dbReference type="OrthoDB" id="5212126at2759"/>
<dbReference type="EMBL" id="EQ962655">
    <property type="protein sequence ID" value="EED17835.1"/>
    <property type="molecule type" value="Genomic_DNA"/>
</dbReference>
<feature type="signal peptide" evidence="9">
    <location>
        <begin position="1"/>
        <end position="22"/>
    </location>
</feature>
<dbReference type="GO" id="GO:0009272">
    <property type="term" value="P:fungal-type cell wall biogenesis"/>
    <property type="evidence" value="ECO:0007669"/>
    <property type="project" value="TreeGrafter"/>
</dbReference>
<dbReference type="InParanoid" id="B8MBH1"/>
<keyword evidence="3 8" id="KW-0812">Transmembrane</keyword>
<dbReference type="Pfam" id="PF06011">
    <property type="entry name" value="TRP"/>
    <property type="match status" value="1"/>
</dbReference>
<dbReference type="PANTHER" id="PTHR31145:SF2">
    <property type="entry name" value="FLAVIN CARRIER PROTEIN 2"/>
    <property type="match status" value="1"/>
</dbReference>
<evidence type="ECO:0000256" key="8">
    <source>
        <dbReference type="SAM" id="Phobius"/>
    </source>
</evidence>
<dbReference type="VEuPathDB" id="FungiDB:TSTA_116250"/>
<feature type="transmembrane region" description="Helical" evidence="8">
    <location>
        <begin position="521"/>
        <end position="541"/>
    </location>
</feature>
<gene>
    <name evidence="11" type="ORF">TSTA_116250</name>
</gene>
<evidence type="ECO:0000256" key="9">
    <source>
        <dbReference type="SAM" id="SignalP"/>
    </source>
</evidence>
<dbReference type="InterPro" id="IPR010308">
    <property type="entry name" value="TRP_C"/>
</dbReference>
<evidence type="ECO:0000259" key="10">
    <source>
        <dbReference type="SMART" id="SM01320"/>
    </source>
</evidence>
<protein>
    <submittedName>
        <fullName evidence="11">DUF907 domain protein</fullName>
    </submittedName>
</protein>
<dbReference type="Pfam" id="PF14558">
    <property type="entry name" value="TRP_N"/>
    <property type="match status" value="1"/>
</dbReference>
<feature type="compositionally biased region" description="Low complexity" evidence="7">
    <location>
        <begin position="641"/>
        <end position="653"/>
    </location>
</feature>
<name>B8MBH1_TALSN</name>
<evidence type="ECO:0000256" key="4">
    <source>
        <dbReference type="ARBA" id="ARBA00022729"/>
    </source>
</evidence>
<dbReference type="STRING" id="441959.B8MBH1"/>
<evidence type="ECO:0000256" key="3">
    <source>
        <dbReference type="ARBA" id="ARBA00022692"/>
    </source>
</evidence>
<dbReference type="OMA" id="FQAQAFI"/>
<feature type="transmembrane region" description="Helical" evidence="8">
    <location>
        <begin position="376"/>
        <end position="396"/>
    </location>
</feature>
<feature type="transmembrane region" description="Helical" evidence="8">
    <location>
        <begin position="491"/>
        <end position="514"/>
    </location>
</feature>
<comment type="similarity">
    <text evidence="2">Belongs to the transient receptor potential (TRP) ion channel family.</text>
</comment>
<reference evidence="12" key="1">
    <citation type="journal article" date="2015" name="Genome Announc.">
        <title>Genome sequence of the AIDS-associated pathogen Penicillium marneffei (ATCC18224) and its near taxonomic relative Talaromyces stipitatus (ATCC10500).</title>
        <authorList>
            <person name="Nierman W.C."/>
            <person name="Fedorova-Abrams N.D."/>
            <person name="Andrianopoulos A."/>
        </authorList>
    </citation>
    <scope>NUCLEOTIDE SEQUENCE [LARGE SCALE GENOMIC DNA]</scope>
    <source>
        <strain evidence="12">ATCC 10500 / CBS 375.48 / QM 6759 / NRRL 1006</strain>
    </source>
</reference>
<keyword evidence="4 9" id="KW-0732">Signal</keyword>
<feature type="domain" description="ML-like" evidence="10">
    <location>
        <begin position="24"/>
        <end position="163"/>
    </location>
</feature>
<feature type="transmembrane region" description="Helical" evidence="8">
    <location>
        <begin position="327"/>
        <end position="352"/>
    </location>
</feature>
<dbReference type="GeneID" id="8099652"/>
<feature type="chain" id="PRO_5002877406" evidence="9">
    <location>
        <begin position="23"/>
        <end position="739"/>
    </location>
</feature>
<feature type="transmembrane region" description="Helical" evidence="8">
    <location>
        <begin position="553"/>
        <end position="582"/>
    </location>
</feature>
<dbReference type="RefSeq" id="XP_002481827.1">
    <property type="nucleotide sequence ID" value="XM_002481782.1"/>
</dbReference>
<dbReference type="HOGENOM" id="CLU_010226_1_0_1"/>
<dbReference type="InterPro" id="IPR032800">
    <property type="entry name" value="TRP_N"/>
</dbReference>
<feature type="transmembrane region" description="Helical" evidence="8">
    <location>
        <begin position="402"/>
        <end position="424"/>
    </location>
</feature>
<dbReference type="PhylomeDB" id="B8MBH1"/>
<evidence type="ECO:0000256" key="1">
    <source>
        <dbReference type="ARBA" id="ARBA00004141"/>
    </source>
</evidence>
<evidence type="ECO:0000256" key="6">
    <source>
        <dbReference type="ARBA" id="ARBA00023136"/>
    </source>
</evidence>
<comment type="subcellular location">
    <subcellularLocation>
        <location evidence="1">Membrane</location>
        <topology evidence="1">Multi-pass membrane protein</topology>
    </subcellularLocation>
</comment>
<feature type="transmembrane region" description="Helical" evidence="8">
    <location>
        <begin position="465"/>
        <end position="485"/>
    </location>
</feature>
<evidence type="ECO:0000313" key="11">
    <source>
        <dbReference type="EMBL" id="EED17835.1"/>
    </source>
</evidence>
<proteinExistence type="inferred from homology"/>
<dbReference type="SMART" id="SM01320">
    <property type="entry name" value="TRP_N"/>
    <property type="match status" value="1"/>
</dbReference>
<accession>B8MBH1</accession>